<dbReference type="OrthoDB" id="5444670at2"/>
<evidence type="ECO:0008006" key="4">
    <source>
        <dbReference type="Google" id="ProtNLM"/>
    </source>
</evidence>
<accession>A0A2N3PLW9</accession>
<dbReference type="AlphaFoldDB" id="A0A2N3PLW9"/>
<protein>
    <recommendedName>
        <fullName evidence="4">Type II secretion system protein GspF domain-containing protein</fullName>
    </recommendedName>
</protein>
<dbReference type="InterPro" id="IPR042094">
    <property type="entry name" value="T2SS_GspF_sf"/>
</dbReference>
<keyword evidence="1" id="KW-1133">Transmembrane helix</keyword>
<feature type="transmembrane region" description="Helical" evidence="1">
    <location>
        <begin position="337"/>
        <end position="364"/>
    </location>
</feature>
<evidence type="ECO:0000256" key="1">
    <source>
        <dbReference type="SAM" id="Phobius"/>
    </source>
</evidence>
<proteinExistence type="predicted"/>
<evidence type="ECO:0000313" key="3">
    <source>
        <dbReference type="Proteomes" id="UP000233293"/>
    </source>
</evidence>
<dbReference type="RefSeq" id="WP_101253770.1">
    <property type="nucleotide sequence ID" value="NZ_PIUM01000063.1"/>
</dbReference>
<dbReference type="Proteomes" id="UP000233293">
    <property type="component" value="Unassembled WGS sequence"/>
</dbReference>
<organism evidence="2 3">
    <name type="scientific">Telmatospirillum siberiense</name>
    <dbReference type="NCBI Taxonomy" id="382514"/>
    <lineage>
        <taxon>Bacteria</taxon>
        <taxon>Pseudomonadati</taxon>
        <taxon>Pseudomonadota</taxon>
        <taxon>Alphaproteobacteria</taxon>
        <taxon>Rhodospirillales</taxon>
        <taxon>Rhodospirillaceae</taxon>
        <taxon>Telmatospirillum</taxon>
    </lineage>
</organism>
<dbReference type="EMBL" id="PIUM01000063">
    <property type="protein sequence ID" value="PKU21394.1"/>
    <property type="molecule type" value="Genomic_DNA"/>
</dbReference>
<keyword evidence="1" id="KW-0812">Transmembrane</keyword>
<gene>
    <name evidence="2" type="ORF">CWS72_26985</name>
</gene>
<feature type="transmembrane region" description="Helical" evidence="1">
    <location>
        <begin position="183"/>
        <end position="206"/>
    </location>
</feature>
<keyword evidence="3" id="KW-1185">Reference proteome</keyword>
<evidence type="ECO:0000313" key="2">
    <source>
        <dbReference type="EMBL" id="PKU21394.1"/>
    </source>
</evidence>
<sequence length="376" mass="41702">MHQPLTIRLPAARLLSTILAPVRTLFGDETAALKRRIKRDHRWRLNFYRTLAARYRTNQSFLHTVRRLAERGGNRHPRAPTTRILSSWALRLEQEGELLHEVLAGWVPPDEQLIVAASQDDTGVDRAAWLVEKKLNLSSTARTALLYPALLVCGLFAMLFIIGTKVLPIIISIQTAEGKAPPLLLAAVATQAWLFPFPLIAAYLAIRLSLPRWIGDRRVWLDLHMWPWTQWRRRQGVTFLLAYSAMWGSGMTDVVALNAIAKGAAPWLRQRVQAIAYWVGEGRPLGEAMDQAGFGFPDPDTIEDIGDLDTTPDQMADHLGLLAEETSKAIEEEMRTITMILGLGTMGATALAVAMIGLSMAGMFDFSASMGMAGGR</sequence>
<keyword evidence="1" id="KW-0472">Membrane</keyword>
<comment type="caution">
    <text evidence="2">The sequence shown here is derived from an EMBL/GenBank/DDBJ whole genome shotgun (WGS) entry which is preliminary data.</text>
</comment>
<reference evidence="3" key="1">
    <citation type="submission" date="2017-12" db="EMBL/GenBank/DDBJ databases">
        <title>Draft genome sequence of Telmatospirillum siberiense 26-4b1T, an acidotolerant peatland alphaproteobacterium potentially involved in sulfur cycling.</title>
        <authorList>
            <person name="Hausmann B."/>
            <person name="Pjevac P."/>
            <person name="Schreck K."/>
            <person name="Herbold C.W."/>
            <person name="Daims H."/>
            <person name="Wagner M."/>
            <person name="Pester M."/>
            <person name="Loy A."/>
        </authorList>
    </citation>
    <scope>NUCLEOTIDE SEQUENCE [LARGE SCALE GENOMIC DNA]</scope>
    <source>
        <strain evidence="3">26-4b1</strain>
    </source>
</reference>
<dbReference type="Gene3D" id="1.20.81.30">
    <property type="entry name" value="Type II secretion system (T2SS), domain F"/>
    <property type="match status" value="2"/>
</dbReference>
<name>A0A2N3PLW9_9PROT</name>
<feature type="transmembrane region" description="Helical" evidence="1">
    <location>
        <begin position="144"/>
        <end position="171"/>
    </location>
</feature>